<dbReference type="HAMAP" id="MF_02087">
    <property type="entry name" value="PLP_homeostasis"/>
    <property type="match status" value="1"/>
</dbReference>
<dbReference type="PROSITE" id="PS01211">
    <property type="entry name" value="UPF0001"/>
    <property type="match status" value="1"/>
</dbReference>
<protein>
    <recommendedName>
        <fullName evidence="2">Pyridoxal phosphate homeostasis protein</fullName>
        <shortName evidence="2">PLP homeostasis protein</shortName>
    </recommendedName>
</protein>
<dbReference type="GO" id="GO:0030170">
    <property type="term" value="F:pyridoxal phosphate binding"/>
    <property type="evidence" value="ECO:0007669"/>
    <property type="project" value="UniProtKB-UniRule"/>
</dbReference>
<feature type="domain" description="Alanine racemase N-terminal" evidence="5">
    <location>
        <begin position="2"/>
        <end position="214"/>
    </location>
</feature>
<comment type="function">
    <text evidence="2">Pyridoxal 5'-phosphate (PLP)-binding protein, which is involved in PLP homeostasis.</text>
</comment>
<dbReference type="OrthoDB" id="9804072at2"/>
<keyword evidence="1 2" id="KW-0663">Pyridoxal phosphate</keyword>
<proteinExistence type="inferred from homology"/>
<feature type="modified residue" description="N6-(pyridoxal phosphate)lysine" evidence="2 3">
    <location>
        <position position="25"/>
    </location>
</feature>
<dbReference type="PANTHER" id="PTHR10146">
    <property type="entry name" value="PROLINE SYNTHETASE CO-TRANSCRIBED BACTERIAL HOMOLOG PROTEIN"/>
    <property type="match status" value="1"/>
</dbReference>
<name>A0A1M6KKP1_9CLOT</name>
<dbReference type="Gene3D" id="3.20.20.10">
    <property type="entry name" value="Alanine racemase"/>
    <property type="match status" value="1"/>
</dbReference>
<dbReference type="InterPro" id="IPR001608">
    <property type="entry name" value="Ala_racemase_N"/>
</dbReference>
<evidence type="ECO:0000256" key="1">
    <source>
        <dbReference type="ARBA" id="ARBA00022898"/>
    </source>
</evidence>
<dbReference type="Proteomes" id="UP000184080">
    <property type="component" value="Unassembled WGS sequence"/>
</dbReference>
<sequence>MNISDNINSIIHNLTPSVTLVVVTKTRSISEMQEAYNFGIRDFGENKVQELMEKYDEFPDVRWHFIGKLQKNKVKYLVDKAYLIHSLDSVSLLEEVEKQYGKKNKIANMLIEINIGEETSKAGIMLNDLEELVKAIEKCKFVKINGFMAIIPKGDEKMCRYYFKRMKKLWDEFSVENYQNINMKYLSMGMTNDYNIAIEEGSNIIRVGEGIFGKRNK</sequence>
<dbReference type="SUPFAM" id="SSF51419">
    <property type="entry name" value="PLP-binding barrel"/>
    <property type="match status" value="1"/>
</dbReference>
<accession>A0A1M6KKP1</accession>
<dbReference type="EMBL" id="FQZO01000006">
    <property type="protein sequence ID" value="SHJ59410.1"/>
    <property type="molecule type" value="Genomic_DNA"/>
</dbReference>
<dbReference type="Pfam" id="PF01168">
    <property type="entry name" value="Ala_racemase_N"/>
    <property type="match status" value="1"/>
</dbReference>
<reference evidence="6 7" key="1">
    <citation type="submission" date="2016-11" db="EMBL/GenBank/DDBJ databases">
        <authorList>
            <person name="Jaros S."/>
            <person name="Januszkiewicz K."/>
            <person name="Wedrychowicz H."/>
        </authorList>
    </citation>
    <scope>NUCLEOTIDE SEQUENCE [LARGE SCALE GENOMIC DNA]</scope>
    <source>
        <strain evidence="6 7">DSM 21864</strain>
    </source>
</reference>
<evidence type="ECO:0000256" key="3">
    <source>
        <dbReference type="PIRSR" id="PIRSR004848-1"/>
    </source>
</evidence>
<dbReference type="AlphaFoldDB" id="A0A1M6KKP1"/>
<dbReference type="FunFam" id="3.20.20.10:FF:000018">
    <property type="entry name" value="Pyridoxal phosphate homeostasis protein"/>
    <property type="match status" value="1"/>
</dbReference>
<evidence type="ECO:0000313" key="7">
    <source>
        <dbReference type="Proteomes" id="UP000184080"/>
    </source>
</evidence>
<dbReference type="RefSeq" id="WP_073009426.1">
    <property type="nucleotide sequence ID" value="NZ_FQZO01000006.1"/>
</dbReference>
<evidence type="ECO:0000256" key="2">
    <source>
        <dbReference type="HAMAP-Rule" id="MF_02087"/>
    </source>
</evidence>
<keyword evidence="7" id="KW-1185">Reference proteome</keyword>
<comment type="cofactor">
    <cofactor evidence="3">
        <name>pyridoxal 5'-phosphate</name>
        <dbReference type="ChEBI" id="CHEBI:597326"/>
    </cofactor>
</comment>
<comment type="similarity">
    <text evidence="2 4">Belongs to the pyridoxal phosphate-binding protein YggS/PROSC family.</text>
</comment>
<dbReference type="CDD" id="cd00635">
    <property type="entry name" value="PLPDE_III_YBL036c_like"/>
    <property type="match status" value="1"/>
</dbReference>
<dbReference type="STRING" id="1121298.SAMN05444401_3396"/>
<evidence type="ECO:0000256" key="4">
    <source>
        <dbReference type="RuleBase" id="RU004514"/>
    </source>
</evidence>
<dbReference type="InterPro" id="IPR011078">
    <property type="entry name" value="PyrdxlP_homeostasis"/>
</dbReference>
<dbReference type="InterPro" id="IPR029066">
    <property type="entry name" value="PLP-binding_barrel"/>
</dbReference>
<dbReference type="NCBIfam" id="TIGR00044">
    <property type="entry name" value="YggS family pyridoxal phosphate-dependent enzyme"/>
    <property type="match status" value="1"/>
</dbReference>
<gene>
    <name evidence="6" type="ORF">SAMN05444401_3396</name>
</gene>
<dbReference type="PANTHER" id="PTHR10146:SF14">
    <property type="entry name" value="PYRIDOXAL PHOSPHATE HOMEOSTASIS PROTEIN"/>
    <property type="match status" value="1"/>
</dbReference>
<dbReference type="PIRSF" id="PIRSF004848">
    <property type="entry name" value="YBL036c_PLPDEIII"/>
    <property type="match status" value="1"/>
</dbReference>
<evidence type="ECO:0000259" key="5">
    <source>
        <dbReference type="Pfam" id="PF01168"/>
    </source>
</evidence>
<evidence type="ECO:0000313" key="6">
    <source>
        <dbReference type="EMBL" id="SHJ59410.1"/>
    </source>
</evidence>
<organism evidence="6 7">
    <name type="scientific">Clostridium amylolyticum</name>
    <dbReference type="NCBI Taxonomy" id="1121298"/>
    <lineage>
        <taxon>Bacteria</taxon>
        <taxon>Bacillati</taxon>
        <taxon>Bacillota</taxon>
        <taxon>Clostridia</taxon>
        <taxon>Eubacteriales</taxon>
        <taxon>Clostridiaceae</taxon>
        <taxon>Clostridium</taxon>
    </lineage>
</organism>